<sequence length="90" mass="10233">MFINHGSHVELNRVLTWLNDPARELQEASQAVPDEHDDPDDLSDDGELSDDSDRSEEEIVATYHPKLRRSVTSRATEVLAFHQCDFLLSV</sequence>
<proteinExistence type="predicted"/>
<protein>
    <submittedName>
        <fullName evidence="2">Uncharacterized protein</fullName>
    </submittedName>
</protein>
<reference evidence="3" key="1">
    <citation type="submission" date="2011-02" db="EMBL/GenBank/DDBJ databases">
        <title>The Genome Sequence of Capsaspora owczarzaki ATCC 30864.</title>
        <authorList>
            <person name="Russ C."/>
            <person name="Cuomo C."/>
            <person name="Burger G."/>
            <person name="Gray M.W."/>
            <person name="Holland P.W.H."/>
            <person name="King N."/>
            <person name="Lang F.B.F."/>
            <person name="Roger A.J."/>
            <person name="Ruiz-Trillo I."/>
            <person name="Young S.K."/>
            <person name="Zeng Q."/>
            <person name="Gargeya S."/>
            <person name="Alvarado L."/>
            <person name="Berlin A."/>
            <person name="Chapman S.B."/>
            <person name="Chen Z."/>
            <person name="Freedman E."/>
            <person name="Gellesch M."/>
            <person name="Goldberg J."/>
            <person name="Griggs A."/>
            <person name="Gujja S."/>
            <person name="Heilman E."/>
            <person name="Heiman D."/>
            <person name="Howarth C."/>
            <person name="Mehta T."/>
            <person name="Neiman D."/>
            <person name="Pearson M."/>
            <person name="Roberts A."/>
            <person name="Saif S."/>
            <person name="Shea T."/>
            <person name="Shenoy N."/>
            <person name="Sisk P."/>
            <person name="Stolte C."/>
            <person name="Sykes S."/>
            <person name="White J."/>
            <person name="Yandava C."/>
            <person name="Haas B."/>
            <person name="Nusbaum C."/>
            <person name="Birren B."/>
        </authorList>
    </citation>
    <scope>NUCLEOTIDE SEQUENCE</scope>
    <source>
        <strain evidence="3">ATCC 30864</strain>
    </source>
</reference>
<accession>A0A0D2WU09</accession>
<organism evidence="2 3">
    <name type="scientific">Capsaspora owczarzaki (strain ATCC 30864)</name>
    <dbReference type="NCBI Taxonomy" id="595528"/>
    <lineage>
        <taxon>Eukaryota</taxon>
        <taxon>Filasterea</taxon>
        <taxon>Capsaspora</taxon>
    </lineage>
</organism>
<evidence type="ECO:0000313" key="3">
    <source>
        <dbReference type="Proteomes" id="UP000008743"/>
    </source>
</evidence>
<dbReference type="AlphaFoldDB" id="A0A0D2WU09"/>
<dbReference type="EMBL" id="KE346370">
    <property type="protein sequence ID" value="KJE96055.1"/>
    <property type="molecule type" value="Genomic_DNA"/>
</dbReference>
<evidence type="ECO:0000256" key="1">
    <source>
        <dbReference type="SAM" id="MobiDB-lite"/>
    </source>
</evidence>
<gene>
    <name evidence="2" type="ORF">CAOG_006428</name>
</gene>
<dbReference type="Proteomes" id="UP000008743">
    <property type="component" value="Unassembled WGS sequence"/>
</dbReference>
<evidence type="ECO:0000313" key="2">
    <source>
        <dbReference type="EMBL" id="KJE96055.1"/>
    </source>
</evidence>
<dbReference type="InParanoid" id="A0A0D2WU09"/>
<dbReference type="RefSeq" id="XP_004345177.1">
    <property type="nucleotide sequence ID" value="XM_004345127.1"/>
</dbReference>
<feature type="compositionally biased region" description="Acidic residues" evidence="1">
    <location>
        <begin position="35"/>
        <end position="59"/>
    </location>
</feature>
<feature type="region of interest" description="Disordered" evidence="1">
    <location>
        <begin position="25"/>
        <end position="60"/>
    </location>
</feature>
<keyword evidence="3" id="KW-1185">Reference proteome</keyword>
<name>A0A0D2WU09_CAPO3</name>